<evidence type="ECO:0000256" key="8">
    <source>
        <dbReference type="PIRSR" id="PIRSR002560-1"/>
    </source>
</evidence>
<feature type="binding site" evidence="8">
    <location>
        <position position="51"/>
    </location>
    <ligand>
        <name>Fe cation</name>
        <dbReference type="ChEBI" id="CHEBI:24875"/>
        <label>2</label>
    </ligand>
</feature>
<gene>
    <name evidence="10" type="ORF">DRV84_01120</name>
</gene>
<dbReference type="GO" id="GO:0005829">
    <property type="term" value="C:cytosol"/>
    <property type="evidence" value="ECO:0007669"/>
    <property type="project" value="TreeGrafter"/>
</dbReference>
<dbReference type="InterPro" id="IPR002024">
    <property type="entry name" value="Bacterioferritin"/>
</dbReference>
<dbReference type="EMBL" id="QOHR01000001">
    <property type="protein sequence ID" value="REC58857.1"/>
    <property type="molecule type" value="Genomic_DNA"/>
</dbReference>
<name>A0A3D9BZA0_9RHOB</name>
<dbReference type="PIRSF" id="PIRSF002560">
    <property type="entry name" value="Bacterioferritin"/>
    <property type="match status" value="1"/>
</dbReference>
<sequence>MKGPDVSLRHLQRALTMELTTINTYLYQERKLDDWGVDRLAARMAEEIDEERGHAKAFLTRLLFLDGEADMQTLDQVAKPESVRGIFETQREMEREARAYYARAADEARAAGDLGTFELFMRILKDEEEHIDFVEEQFDLMEMMGDQLYVARQVSSVSKDDGEDDAP</sequence>
<dbReference type="GO" id="GO:0008199">
    <property type="term" value="F:ferric iron binding"/>
    <property type="evidence" value="ECO:0007669"/>
    <property type="project" value="InterPro"/>
</dbReference>
<feature type="binding site" evidence="8">
    <location>
        <position position="94"/>
    </location>
    <ligand>
        <name>Fe cation</name>
        <dbReference type="ChEBI" id="CHEBI:24875"/>
        <label>2</label>
    </ligand>
</feature>
<protein>
    <recommendedName>
        <fullName evidence="7">Bacterioferritin</fullName>
        <ecNumber evidence="7">1.16.3.1</ecNumber>
    </recommendedName>
</protein>
<feature type="binding site" evidence="8">
    <location>
        <position position="50"/>
    </location>
    <ligand>
        <name>Fe cation</name>
        <dbReference type="ChEBI" id="CHEBI:24875"/>
        <label>3</label>
    </ligand>
</feature>
<comment type="catalytic activity">
    <reaction evidence="7">
        <text>4 Fe(2+) + O2 + 4 H(+) = 4 Fe(3+) + 2 H2O</text>
        <dbReference type="Rhea" id="RHEA:11148"/>
        <dbReference type="ChEBI" id="CHEBI:15377"/>
        <dbReference type="ChEBI" id="CHEBI:15378"/>
        <dbReference type="ChEBI" id="CHEBI:15379"/>
        <dbReference type="ChEBI" id="CHEBI:29033"/>
        <dbReference type="ChEBI" id="CHEBI:29034"/>
        <dbReference type="EC" id="1.16.3.1"/>
    </reaction>
</comment>
<dbReference type="GO" id="GO:0006826">
    <property type="term" value="P:iron ion transport"/>
    <property type="evidence" value="ECO:0007669"/>
    <property type="project" value="InterPro"/>
</dbReference>
<dbReference type="GO" id="GO:0004322">
    <property type="term" value="F:ferroxidase activity"/>
    <property type="evidence" value="ECO:0007669"/>
    <property type="project" value="UniProtKB-EC"/>
</dbReference>
<feature type="binding site" evidence="8">
    <location>
        <position position="54"/>
    </location>
    <ligand>
        <name>Fe cation</name>
        <dbReference type="ChEBI" id="CHEBI:24875"/>
        <label>1</label>
    </ligand>
</feature>
<dbReference type="Gene3D" id="1.20.1260.10">
    <property type="match status" value="1"/>
</dbReference>
<dbReference type="RefSeq" id="WP_115977900.1">
    <property type="nucleotide sequence ID" value="NZ_QOHR01000001.1"/>
</dbReference>
<keyword evidence="11" id="KW-1185">Reference proteome</keyword>
<evidence type="ECO:0000256" key="5">
    <source>
        <dbReference type="ARBA" id="ARBA00022723"/>
    </source>
</evidence>
<evidence type="ECO:0000256" key="1">
    <source>
        <dbReference type="ARBA" id="ARBA00001970"/>
    </source>
</evidence>
<dbReference type="AlphaFoldDB" id="A0A3D9BZA0"/>
<evidence type="ECO:0000256" key="2">
    <source>
        <dbReference type="ARBA" id="ARBA00008093"/>
    </source>
</evidence>
<dbReference type="InterPro" id="IPR012347">
    <property type="entry name" value="Ferritin-like"/>
</dbReference>
<dbReference type="PANTHER" id="PTHR30295">
    <property type="entry name" value="BACTERIOFERRITIN"/>
    <property type="match status" value="1"/>
</dbReference>
<evidence type="ECO:0000256" key="7">
    <source>
        <dbReference type="PIRNR" id="PIRNR002560"/>
    </source>
</evidence>
<feature type="domain" description="Ferritin-like diiron" evidence="9">
    <location>
        <begin position="1"/>
        <end position="145"/>
    </location>
</feature>
<dbReference type="OrthoDB" id="9800505at2"/>
<dbReference type="EC" id="1.16.3.1" evidence="7"/>
<evidence type="ECO:0000313" key="10">
    <source>
        <dbReference type="EMBL" id="REC58857.1"/>
    </source>
</evidence>
<reference evidence="10 11" key="1">
    <citation type="journal article" date="2017" name="Int. J. Syst. Evol. Microbiol.">
        <title>Rhodosalinus sediminis gen. nov., sp. nov., isolated from marine saltern.</title>
        <authorList>
            <person name="Guo L.Y."/>
            <person name="Ling S.K."/>
            <person name="Li C.M."/>
            <person name="Chen G.J."/>
            <person name="Du Z.J."/>
        </authorList>
    </citation>
    <scope>NUCLEOTIDE SEQUENCE [LARGE SCALE GENOMIC DNA]</scope>
    <source>
        <strain evidence="10 11">WDN1C137</strain>
    </source>
</reference>
<evidence type="ECO:0000259" key="9">
    <source>
        <dbReference type="PROSITE" id="PS50905"/>
    </source>
</evidence>
<comment type="similarity">
    <text evidence="2 7">Belongs to the bacterioferritin family.</text>
</comment>
<comment type="caution">
    <text evidence="10">The sequence shown here is derived from an EMBL/GenBank/DDBJ whole genome shotgun (WGS) entry which is preliminary data.</text>
</comment>
<dbReference type="PRINTS" id="PR00601">
    <property type="entry name" value="BACFERRITIN"/>
</dbReference>
<dbReference type="GO" id="GO:0020037">
    <property type="term" value="F:heme binding"/>
    <property type="evidence" value="ECO:0007669"/>
    <property type="project" value="TreeGrafter"/>
</dbReference>
<feature type="binding site" evidence="8">
    <location>
        <position position="127"/>
    </location>
    <ligand>
        <name>Fe cation</name>
        <dbReference type="ChEBI" id="CHEBI:24875"/>
        <label>1</label>
    </ligand>
</feature>
<keyword evidence="3 7" id="KW-0409">Iron storage</keyword>
<dbReference type="Proteomes" id="UP000257131">
    <property type="component" value="Unassembled WGS sequence"/>
</dbReference>
<proteinExistence type="inferred from homology"/>
<evidence type="ECO:0000256" key="6">
    <source>
        <dbReference type="ARBA" id="ARBA00023004"/>
    </source>
</evidence>
<feature type="binding site" evidence="8">
    <location>
        <position position="127"/>
    </location>
    <ligand>
        <name>Fe cation</name>
        <dbReference type="ChEBI" id="CHEBI:24875"/>
        <label>2</label>
    </ligand>
</feature>
<dbReference type="PROSITE" id="PS50905">
    <property type="entry name" value="FERRITIN_LIKE"/>
    <property type="match status" value="1"/>
</dbReference>
<comment type="function">
    <text evidence="7">Iron-storage protein, whose ferroxidase center binds Fe(2+), oxidizes it using dioxygen to Fe(3+), and participates in the subsequent Fe(3+) oxide mineral core formation within the central cavity of the BFR protein shell.</text>
</comment>
<dbReference type="PANTHER" id="PTHR30295:SF0">
    <property type="entry name" value="BACTERIOFERRITIN"/>
    <property type="match status" value="1"/>
</dbReference>
<feature type="binding site" evidence="8">
    <location>
        <position position="51"/>
    </location>
    <ligand>
        <name>Fe cation</name>
        <dbReference type="ChEBI" id="CHEBI:24875"/>
        <label>1</label>
    </ligand>
</feature>
<evidence type="ECO:0000256" key="3">
    <source>
        <dbReference type="ARBA" id="ARBA00022434"/>
    </source>
</evidence>
<dbReference type="GO" id="GO:0006879">
    <property type="term" value="P:intracellular iron ion homeostasis"/>
    <property type="evidence" value="ECO:0007669"/>
    <property type="project" value="UniProtKB-KW"/>
</dbReference>
<evidence type="ECO:0000313" key="11">
    <source>
        <dbReference type="Proteomes" id="UP000257131"/>
    </source>
</evidence>
<feature type="binding site" evidence="8">
    <location>
        <position position="130"/>
    </location>
    <ligand>
        <name>Fe cation</name>
        <dbReference type="ChEBI" id="CHEBI:24875"/>
        <label>2</label>
    </ligand>
</feature>
<dbReference type="InterPro" id="IPR009040">
    <property type="entry name" value="Ferritin-like_diiron"/>
</dbReference>
<feature type="binding site" evidence="8">
    <location>
        <position position="18"/>
    </location>
    <ligand>
        <name>Fe cation</name>
        <dbReference type="ChEBI" id="CHEBI:24875"/>
        <label>1</label>
    </ligand>
</feature>
<keyword evidence="4" id="KW-0349">Heme</keyword>
<organism evidence="10 11">
    <name type="scientific">Rhodosalinus sediminis</name>
    <dbReference type="NCBI Taxonomy" id="1940533"/>
    <lineage>
        <taxon>Bacteria</taxon>
        <taxon>Pseudomonadati</taxon>
        <taxon>Pseudomonadota</taxon>
        <taxon>Alphaproteobacteria</taxon>
        <taxon>Rhodobacterales</taxon>
        <taxon>Paracoccaceae</taxon>
        <taxon>Rhodosalinus</taxon>
    </lineage>
</organism>
<keyword evidence="5 7" id="KW-0479">Metal-binding</keyword>
<accession>A0A3D9BZA0</accession>
<keyword evidence="6 7" id="KW-0408">Iron</keyword>
<dbReference type="SUPFAM" id="SSF47240">
    <property type="entry name" value="Ferritin-like"/>
    <property type="match status" value="1"/>
</dbReference>
<comment type="cofactor">
    <cofactor evidence="1">
        <name>heme b</name>
        <dbReference type="ChEBI" id="CHEBI:60344"/>
    </cofactor>
</comment>
<dbReference type="InterPro" id="IPR008331">
    <property type="entry name" value="Ferritin_DPS_dom"/>
</dbReference>
<dbReference type="Pfam" id="PF00210">
    <property type="entry name" value="Ferritin"/>
    <property type="match status" value="1"/>
</dbReference>
<evidence type="ECO:0000256" key="4">
    <source>
        <dbReference type="ARBA" id="ARBA00022617"/>
    </source>
</evidence>
<dbReference type="InterPro" id="IPR009078">
    <property type="entry name" value="Ferritin-like_SF"/>
</dbReference>